<sequence length="324" mass="34655">MNSEDAVSADVAQKRAPAELQAVAKYLRGKHGPKIRRGVFNGSRHDYFKGKSAIKALLAPAYKKVKKAPKVENEDEASKLLMAMLPQPVQDPPTPAGQLRPLAIAKQQGLEPTAYYVWLMASSPLSTYIGSAAMVAVILASVMFPLWPPIMRQGVSYLSMGVLGLIGLFIAVGVVRLVIWLITRVLLKKAIWWFPNLFEDVGFVDSFIPFWGWDEPAQPAASGKSKSSKSSKEKRSNKNKPSASGSTAQALIEEASAALTGASTPISGGENEAVKSNDTKGLGDEPSTGAKPSAVASGKGPEMEVGGDANMRKRQLAYVEDADE</sequence>
<accession>A0ACC2XNZ4</accession>
<evidence type="ECO:0000313" key="2">
    <source>
        <dbReference type="Proteomes" id="UP001234202"/>
    </source>
</evidence>
<evidence type="ECO:0000313" key="1">
    <source>
        <dbReference type="EMBL" id="KAJ9125770.1"/>
    </source>
</evidence>
<reference evidence="1" key="1">
    <citation type="submission" date="2023-04" db="EMBL/GenBank/DDBJ databases">
        <title>Draft Genome sequencing of Naganishia species isolated from polar environments using Oxford Nanopore Technology.</title>
        <authorList>
            <person name="Leo P."/>
            <person name="Venkateswaran K."/>
        </authorList>
    </citation>
    <scope>NUCLEOTIDE SEQUENCE</scope>
    <source>
        <strain evidence="1">DBVPG 5303</strain>
    </source>
</reference>
<name>A0ACC2XNZ4_9TREE</name>
<comment type="caution">
    <text evidence="1">The sequence shown here is derived from an EMBL/GenBank/DDBJ whole genome shotgun (WGS) entry which is preliminary data.</text>
</comment>
<protein>
    <submittedName>
        <fullName evidence="1">Uncharacterized protein</fullName>
    </submittedName>
</protein>
<dbReference type="Proteomes" id="UP001234202">
    <property type="component" value="Unassembled WGS sequence"/>
</dbReference>
<gene>
    <name evidence="1" type="ORF">QFC24_002554</name>
</gene>
<keyword evidence="2" id="KW-1185">Reference proteome</keyword>
<proteinExistence type="predicted"/>
<dbReference type="EMBL" id="JASBWV010000007">
    <property type="protein sequence ID" value="KAJ9125770.1"/>
    <property type="molecule type" value="Genomic_DNA"/>
</dbReference>
<organism evidence="1 2">
    <name type="scientific">Naganishia onofrii</name>
    <dbReference type="NCBI Taxonomy" id="1851511"/>
    <lineage>
        <taxon>Eukaryota</taxon>
        <taxon>Fungi</taxon>
        <taxon>Dikarya</taxon>
        <taxon>Basidiomycota</taxon>
        <taxon>Agaricomycotina</taxon>
        <taxon>Tremellomycetes</taxon>
        <taxon>Filobasidiales</taxon>
        <taxon>Filobasidiaceae</taxon>
        <taxon>Naganishia</taxon>
    </lineage>
</organism>